<accession>A0ABQ5YMH9</accession>
<dbReference type="InterPro" id="IPR005583">
    <property type="entry name" value="YaaA"/>
</dbReference>
<evidence type="ECO:0000313" key="2">
    <source>
        <dbReference type="EMBL" id="GLR25808.1"/>
    </source>
</evidence>
<sequence>MLVVLSPAKSLDFETPAHISKSTKPAFVPQSEALVDILRPMSPADLSSLMSISDALGTLNAARFEQWSPKFPKSQSKQALLAFNGDVYDGLDAKTLSESDIEFAQQHIRMLSGLYGVLRPLDLMQPYRLEMGTKLSNPAGKDLYAYWKPHIAPALNKELKGNRAVLVNLASDEYFKSVDLKSLKARVIQPVFQDFKNGQYKVISFFAKKARGMMARYIIDHRITEPEKLKQFDVAGYGYDSQASSADVWVFRRKDPSIS</sequence>
<organism evidence="2 3">
    <name type="scientific">Limnobacter litoralis</name>
    <dbReference type="NCBI Taxonomy" id="481366"/>
    <lineage>
        <taxon>Bacteria</taxon>
        <taxon>Pseudomonadati</taxon>
        <taxon>Pseudomonadota</taxon>
        <taxon>Betaproteobacteria</taxon>
        <taxon>Burkholderiales</taxon>
        <taxon>Burkholderiaceae</taxon>
        <taxon>Limnobacter</taxon>
    </lineage>
</organism>
<dbReference type="Pfam" id="PF03883">
    <property type="entry name" value="H2O2_YaaD"/>
    <property type="match status" value="1"/>
</dbReference>
<dbReference type="RefSeq" id="WP_284280252.1">
    <property type="nucleotide sequence ID" value="NZ_BSOJ01000009.1"/>
</dbReference>
<protein>
    <recommendedName>
        <fullName evidence="1">UPF0246 protein GCM10007875_08960</fullName>
    </recommendedName>
</protein>
<gene>
    <name evidence="2" type="ORF">GCM10007875_08960</name>
</gene>
<evidence type="ECO:0000313" key="3">
    <source>
        <dbReference type="Proteomes" id="UP001156664"/>
    </source>
</evidence>
<proteinExistence type="inferred from homology"/>
<dbReference type="NCBIfam" id="NF002542">
    <property type="entry name" value="PRK02101.1-3"/>
    <property type="match status" value="1"/>
</dbReference>
<keyword evidence="3" id="KW-1185">Reference proteome</keyword>
<dbReference type="HAMAP" id="MF_00652">
    <property type="entry name" value="UPF0246"/>
    <property type="match status" value="1"/>
</dbReference>
<comment type="similarity">
    <text evidence="1">Belongs to the UPF0246 family.</text>
</comment>
<dbReference type="Proteomes" id="UP001156664">
    <property type="component" value="Unassembled WGS sequence"/>
</dbReference>
<dbReference type="EMBL" id="BSOJ01000009">
    <property type="protein sequence ID" value="GLR25808.1"/>
    <property type="molecule type" value="Genomic_DNA"/>
</dbReference>
<reference evidence="3" key="1">
    <citation type="journal article" date="2019" name="Int. J. Syst. Evol. Microbiol.">
        <title>The Global Catalogue of Microorganisms (GCM) 10K type strain sequencing project: providing services to taxonomists for standard genome sequencing and annotation.</title>
        <authorList>
            <consortium name="The Broad Institute Genomics Platform"/>
            <consortium name="The Broad Institute Genome Sequencing Center for Infectious Disease"/>
            <person name="Wu L."/>
            <person name="Ma J."/>
        </authorList>
    </citation>
    <scope>NUCLEOTIDE SEQUENCE [LARGE SCALE GENOMIC DNA]</scope>
    <source>
        <strain evidence="3">NBRC 105857</strain>
    </source>
</reference>
<dbReference type="NCBIfam" id="NF002541">
    <property type="entry name" value="PRK02101.1-1"/>
    <property type="match status" value="1"/>
</dbReference>
<name>A0ABQ5YMH9_9BURK</name>
<evidence type="ECO:0000256" key="1">
    <source>
        <dbReference type="HAMAP-Rule" id="MF_00652"/>
    </source>
</evidence>
<dbReference type="PANTHER" id="PTHR30283">
    <property type="entry name" value="PEROXIDE STRESS RESPONSE PROTEIN YAAA"/>
    <property type="match status" value="1"/>
</dbReference>
<dbReference type="PANTHER" id="PTHR30283:SF4">
    <property type="entry name" value="PEROXIDE STRESS RESISTANCE PROTEIN YAAA"/>
    <property type="match status" value="1"/>
</dbReference>
<comment type="caution">
    <text evidence="2">The sequence shown here is derived from an EMBL/GenBank/DDBJ whole genome shotgun (WGS) entry which is preliminary data.</text>
</comment>